<dbReference type="AlphaFoldDB" id="A0A369LBD9"/>
<feature type="transmembrane region" description="Helical" evidence="4">
    <location>
        <begin position="109"/>
        <end position="126"/>
    </location>
</feature>
<feature type="transmembrane region" description="Helical" evidence="4">
    <location>
        <begin position="138"/>
        <end position="158"/>
    </location>
</feature>
<comment type="caution">
    <text evidence="6">The sequence shown here is derived from an EMBL/GenBank/DDBJ whole genome shotgun (WGS) entry which is preliminary data.</text>
</comment>
<dbReference type="InterPro" id="IPR036388">
    <property type="entry name" value="WH-like_DNA-bd_sf"/>
</dbReference>
<feature type="transmembrane region" description="Helical" evidence="4">
    <location>
        <begin position="79"/>
        <end position="100"/>
    </location>
</feature>
<dbReference type="PANTHER" id="PTHR44688">
    <property type="entry name" value="DNA-BINDING TRANSCRIPTIONAL ACTIVATOR DEVR_DOSR"/>
    <property type="match status" value="1"/>
</dbReference>
<feature type="transmembrane region" description="Helical" evidence="4">
    <location>
        <begin position="37"/>
        <end position="59"/>
    </location>
</feature>
<dbReference type="Pfam" id="PF00196">
    <property type="entry name" value="GerE"/>
    <property type="match status" value="1"/>
</dbReference>
<feature type="transmembrane region" description="Helical" evidence="4">
    <location>
        <begin position="322"/>
        <end position="344"/>
    </location>
</feature>
<dbReference type="InterPro" id="IPR016032">
    <property type="entry name" value="Sig_transdc_resp-reg_C-effctor"/>
</dbReference>
<feature type="transmembrane region" description="Helical" evidence="4">
    <location>
        <begin position="300"/>
        <end position="316"/>
    </location>
</feature>
<dbReference type="EMBL" id="PPTO01000015">
    <property type="protein sequence ID" value="RDB56402.1"/>
    <property type="molecule type" value="Genomic_DNA"/>
</dbReference>
<dbReference type="InterPro" id="IPR000792">
    <property type="entry name" value="Tscrpt_reg_LuxR_C"/>
</dbReference>
<evidence type="ECO:0000313" key="6">
    <source>
        <dbReference type="EMBL" id="RDB56402.1"/>
    </source>
</evidence>
<feature type="transmembrane region" description="Helical" evidence="4">
    <location>
        <begin position="170"/>
        <end position="189"/>
    </location>
</feature>
<dbReference type="GO" id="GO:0003677">
    <property type="term" value="F:DNA binding"/>
    <property type="evidence" value="ECO:0007669"/>
    <property type="project" value="UniProtKB-KW"/>
</dbReference>
<accession>A0A369LBD9</accession>
<evidence type="ECO:0000256" key="3">
    <source>
        <dbReference type="ARBA" id="ARBA00023163"/>
    </source>
</evidence>
<reference evidence="6 7" key="1">
    <citation type="journal article" date="2018" name="Elife">
        <title>Discovery and characterization of a prevalent human gut bacterial enzyme sufficient for the inactivation of a family of plant toxins.</title>
        <authorList>
            <person name="Koppel N."/>
            <person name="Bisanz J.E."/>
            <person name="Pandelia M.E."/>
            <person name="Turnbaugh P.J."/>
            <person name="Balskus E.P."/>
        </authorList>
    </citation>
    <scope>NUCLEOTIDE SEQUENCE [LARGE SCALE GENOMIC DNA]</scope>
    <source>
        <strain evidence="6 7">OB21 GAM31</strain>
    </source>
</reference>
<dbReference type="PRINTS" id="PR00038">
    <property type="entry name" value="HTHLUXR"/>
</dbReference>
<dbReference type="SUPFAM" id="SSF46894">
    <property type="entry name" value="C-terminal effector domain of the bipartite response regulators"/>
    <property type="match status" value="1"/>
</dbReference>
<feature type="domain" description="HTH luxR-type" evidence="5">
    <location>
        <begin position="445"/>
        <end position="510"/>
    </location>
</feature>
<evidence type="ECO:0000313" key="7">
    <source>
        <dbReference type="Proteomes" id="UP000253975"/>
    </source>
</evidence>
<dbReference type="PROSITE" id="PS50043">
    <property type="entry name" value="HTH_LUXR_2"/>
    <property type="match status" value="1"/>
</dbReference>
<keyword evidence="2" id="KW-0238">DNA-binding</keyword>
<keyword evidence="4" id="KW-1133">Transmembrane helix</keyword>
<evidence type="ECO:0000256" key="4">
    <source>
        <dbReference type="SAM" id="Phobius"/>
    </source>
</evidence>
<dbReference type="GO" id="GO:0006355">
    <property type="term" value="P:regulation of DNA-templated transcription"/>
    <property type="evidence" value="ECO:0007669"/>
    <property type="project" value="InterPro"/>
</dbReference>
<evidence type="ECO:0000259" key="5">
    <source>
        <dbReference type="PROSITE" id="PS50043"/>
    </source>
</evidence>
<sequence>MTDYRLNNAVTDDNRLSVRRCNMGVSLMSMMKATRGAISTCFLAAAMTIGFASYKAAISCSYRTAMGSVTETCGYVSDVGFMIVVNASSFVTALIVYLLYRKGVVAEGGIVQSPAIIALSTGMLVSREEAASALPAEILVVILGAVCGFSIVLLCVVWIDTLVRLRTMKLALLVLVLGLTLKEVVYAWACGLSGITFQLFTVGLLLLSAILLFFSNRNRRPVELSQTLEEDKYSFVKSFIALFILVGIVGIIHTTVIGSSAEGVVGQVDMDLAGELSSIAALVITVAMGWNVSTLKVGKVAFPCVLVALSLLPLLGESNGALVGFISIFCYEVYSKVFLAYILCECYRTKCSSLTLSCFFTGGTGGSLAIGLSIGLLLSSFSAGHEVSILALLTVAAIYPIALGTMVLYRRGDGFRFIHKSDGKSEPGRAIQVDESYELETACRSIADESGLTPREFDVLVVLAKGRSAKHIADELCIAENTAWVHIKSIYAKTGAHGKQGLIDLVEEARASTVR</sequence>
<evidence type="ECO:0000256" key="2">
    <source>
        <dbReference type="ARBA" id="ARBA00023125"/>
    </source>
</evidence>
<feature type="transmembrane region" description="Helical" evidence="4">
    <location>
        <begin position="356"/>
        <end position="381"/>
    </location>
</feature>
<feature type="transmembrane region" description="Helical" evidence="4">
    <location>
        <begin position="235"/>
        <end position="256"/>
    </location>
</feature>
<gene>
    <name evidence="6" type="ORF">C1881_08605</name>
</gene>
<dbReference type="Proteomes" id="UP000253975">
    <property type="component" value="Unassembled WGS sequence"/>
</dbReference>
<keyword evidence="4" id="KW-0812">Transmembrane</keyword>
<organism evidence="6 7">
    <name type="scientific">Slackia isoflavoniconvertens</name>
    <dbReference type="NCBI Taxonomy" id="572010"/>
    <lineage>
        <taxon>Bacteria</taxon>
        <taxon>Bacillati</taxon>
        <taxon>Actinomycetota</taxon>
        <taxon>Coriobacteriia</taxon>
        <taxon>Eggerthellales</taxon>
        <taxon>Eggerthellaceae</taxon>
        <taxon>Slackia</taxon>
    </lineage>
</organism>
<proteinExistence type="predicted"/>
<keyword evidence="1" id="KW-0805">Transcription regulation</keyword>
<keyword evidence="4" id="KW-0472">Membrane</keyword>
<dbReference type="SMART" id="SM00421">
    <property type="entry name" value="HTH_LUXR"/>
    <property type="match status" value="1"/>
</dbReference>
<dbReference type="Gene3D" id="1.10.10.10">
    <property type="entry name" value="Winged helix-like DNA-binding domain superfamily/Winged helix DNA-binding domain"/>
    <property type="match status" value="1"/>
</dbReference>
<dbReference type="PANTHER" id="PTHR44688:SF16">
    <property type="entry name" value="DNA-BINDING TRANSCRIPTIONAL ACTIVATOR DEVR_DOSR"/>
    <property type="match status" value="1"/>
</dbReference>
<feature type="transmembrane region" description="Helical" evidence="4">
    <location>
        <begin position="195"/>
        <end position="214"/>
    </location>
</feature>
<evidence type="ECO:0000256" key="1">
    <source>
        <dbReference type="ARBA" id="ARBA00023015"/>
    </source>
</evidence>
<name>A0A369LBD9_9ACTN</name>
<dbReference type="RefSeq" id="WP_114616120.1">
    <property type="nucleotide sequence ID" value="NZ_PPTO01000015.1"/>
</dbReference>
<dbReference type="CDD" id="cd06170">
    <property type="entry name" value="LuxR_C_like"/>
    <property type="match status" value="1"/>
</dbReference>
<feature type="transmembrane region" description="Helical" evidence="4">
    <location>
        <begin position="276"/>
        <end position="293"/>
    </location>
</feature>
<protein>
    <submittedName>
        <fullName evidence="6">LuxR family transcriptional regulator</fullName>
    </submittedName>
</protein>
<keyword evidence="3" id="KW-0804">Transcription</keyword>
<feature type="transmembrane region" description="Helical" evidence="4">
    <location>
        <begin position="387"/>
        <end position="409"/>
    </location>
</feature>